<accession>A0ABT3WWN2</accession>
<dbReference type="CDD" id="cd00641">
    <property type="entry name" value="GTP_cyclohydro2"/>
    <property type="match status" value="1"/>
</dbReference>
<organism evidence="16 17">
    <name type="scientific">Tumebacillus lacus</name>
    <dbReference type="NCBI Taxonomy" id="2995335"/>
    <lineage>
        <taxon>Bacteria</taxon>
        <taxon>Bacillati</taxon>
        <taxon>Bacillota</taxon>
        <taxon>Bacilli</taxon>
        <taxon>Bacillales</taxon>
        <taxon>Alicyclobacillaceae</taxon>
        <taxon>Tumebacillus</taxon>
    </lineage>
</organism>
<dbReference type="PIRSF" id="PIRSF001259">
    <property type="entry name" value="RibA"/>
    <property type="match status" value="1"/>
</dbReference>
<dbReference type="EC" id="4.1.99.12" evidence="14"/>
<comment type="cofactor">
    <cofactor evidence="14">
        <name>Mg(2+)</name>
        <dbReference type="ChEBI" id="CHEBI:18420"/>
    </cofactor>
    <cofactor evidence="14">
        <name>Mn(2+)</name>
        <dbReference type="ChEBI" id="CHEBI:29035"/>
    </cofactor>
    <text evidence="14">Binds 2 divalent metal cations per subunit. Magnesium or manganese.</text>
</comment>
<protein>
    <recommendedName>
        <fullName evidence="14">3,4-dihydroxy-2-butanone 4-phosphate synthase</fullName>
        <shortName evidence="14">DHBP synthase</shortName>
        <ecNumber evidence="14">4.1.99.12</ecNumber>
    </recommendedName>
</protein>
<evidence type="ECO:0000256" key="8">
    <source>
        <dbReference type="ARBA" id="ARBA00022723"/>
    </source>
</evidence>
<keyword evidence="10" id="KW-0378">Hydrolase</keyword>
<dbReference type="Gene3D" id="3.90.870.10">
    <property type="entry name" value="DHBP synthase"/>
    <property type="match status" value="1"/>
</dbReference>
<name>A0ABT3WWN2_9BACL</name>
<feature type="binding site" evidence="14">
    <location>
        <position position="142"/>
    </location>
    <ligand>
        <name>Mg(2+)</name>
        <dbReference type="ChEBI" id="CHEBI:18420"/>
        <label>2</label>
    </ligand>
</feature>
<evidence type="ECO:0000256" key="10">
    <source>
        <dbReference type="ARBA" id="ARBA00022801"/>
    </source>
</evidence>
<feature type="binding site" evidence="14">
    <location>
        <begin position="139"/>
        <end position="143"/>
    </location>
    <ligand>
        <name>D-ribulose 5-phosphate</name>
        <dbReference type="ChEBI" id="CHEBI:58121"/>
    </ligand>
</feature>
<dbReference type="SUPFAM" id="SSF142695">
    <property type="entry name" value="RibA-like"/>
    <property type="match status" value="1"/>
</dbReference>
<dbReference type="Pfam" id="PF00926">
    <property type="entry name" value="DHBP_synthase"/>
    <property type="match status" value="1"/>
</dbReference>
<evidence type="ECO:0000256" key="9">
    <source>
        <dbReference type="ARBA" id="ARBA00022741"/>
    </source>
</evidence>
<feature type="binding site" evidence="14">
    <location>
        <position position="27"/>
    </location>
    <ligand>
        <name>Mg(2+)</name>
        <dbReference type="ChEBI" id="CHEBI:18420"/>
        <label>2</label>
    </ligand>
</feature>
<gene>
    <name evidence="14 16" type="primary">ribB</name>
    <name evidence="16" type="ORF">OS242_03785</name>
</gene>
<reference evidence="16 17" key="1">
    <citation type="submission" date="2022-11" db="EMBL/GenBank/DDBJ databases">
        <title>Study of microbial diversity in lake waters.</title>
        <authorList>
            <person name="Zhang J."/>
        </authorList>
    </citation>
    <scope>NUCLEOTIDE SEQUENCE [LARGE SCALE GENOMIC DNA]</scope>
    <source>
        <strain evidence="16 17">DT12</strain>
    </source>
</reference>
<comment type="pathway">
    <text evidence="4">Cofactor biosynthesis; riboflavin biosynthesis; 5-amino-6-(D-ribitylamino)uracil from GTP: step 1/4.</text>
</comment>
<dbReference type="InterPro" id="IPR000422">
    <property type="entry name" value="DHBP_synthase_RibB"/>
</dbReference>
<evidence type="ECO:0000256" key="13">
    <source>
        <dbReference type="ARBA" id="ARBA00049295"/>
    </source>
</evidence>
<keyword evidence="8 14" id="KW-0479">Metal-binding</keyword>
<dbReference type="Proteomes" id="UP001208017">
    <property type="component" value="Unassembled WGS sequence"/>
</dbReference>
<keyword evidence="9" id="KW-0547">Nucleotide-binding</keyword>
<evidence type="ECO:0000256" key="5">
    <source>
        <dbReference type="ARBA" id="ARBA00004904"/>
    </source>
</evidence>
<dbReference type="NCBIfam" id="TIGR00506">
    <property type="entry name" value="ribB"/>
    <property type="match status" value="1"/>
</dbReference>
<dbReference type="EMBL" id="JAPMLT010000001">
    <property type="protein sequence ID" value="MCX7569085.1"/>
    <property type="molecule type" value="Genomic_DNA"/>
</dbReference>
<evidence type="ECO:0000256" key="1">
    <source>
        <dbReference type="ARBA" id="ARBA00000141"/>
    </source>
</evidence>
<evidence type="ECO:0000256" key="6">
    <source>
        <dbReference type="ARBA" id="ARBA00005520"/>
    </source>
</evidence>
<evidence type="ECO:0000256" key="12">
    <source>
        <dbReference type="ARBA" id="ARBA00023134"/>
    </source>
</evidence>
<feature type="binding site" evidence="14">
    <location>
        <position position="27"/>
    </location>
    <ligand>
        <name>Mg(2+)</name>
        <dbReference type="ChEBI" id="CHEBI:18420"/>
        <label>1</label>
    </ligand>
</feature>
<evidence type="ECO:0000256" key="14">
    <source>
        <dbReference type="HAMAP-Rule" id="MF_00180"/>
    </source>
</evidence>
<comment type="similarity">
    <text evidence="6">In the N-terminal section; belongs to the DHBP synthase family.</text>
</comment>
<feature type="site" description="Essential for catalytic activity" evidence="14">
    <location>
        <position position="163"/>
    </location>
</feature>
<keyword evidence="11" id="KW-0862">Zinc</keyword>
<feature type="site" description="Essential for catalytic activity" evidence="14">
    <location>
        <position position="125"/>
    </location>
</feature>
<comment type="caution">
    <text evidence="16">The sequence shown here is derived from an EMBL/GenBank/DDBJ whole genome shotgun (WGS) entry which is preliminary data.</text>
</comment>
<keyword evidence="14" id="KW-0464">Manganese</keyword>
<evidence type="ECO:0000256" key="7">
    <source>
        <dbReference type="ARBA" id="ARBA00022619"/>
    </source>
</evidence>
<dbReference type="GO" id="GO:0008686">
    <property type="term" value="F:3,4-dihydroxy-2-butanone-4-phosphate synthase activity"/>
    <property type="evidence" value="ECO:0007669"/>
    <property type="project" value="UniProtKB-EC"/>
</dbReference>
<feature type="binding site" evidence="14">
    <location>
        <position position="31"/>
    </location>
    <ligand>
        <name>D-ribulose 5-phosphate</name>
        <dbReference type="ChEBI" id="CHEBI:58121"/>
    </ligand>
</feature>
<keyword evidence="12" id="KW-0342">GTP-binding</keyword>
<dbReference type="HAMAP" id="MF_00180">
    <property type="entry name" value="RibB"/>
    <property type="match status" value="1"/>
</dbReference>
<comment type="catalytic activity">
    <reaction evidence="1 14">
        <text>D-ribulose 5-phosphate = (2S)-2-hydroxy-3-oxobutyl phosphate + formate + H(+)</text>
        <dbReference type="Rhea" id="RHEA:18457"/>
        <dbReference type="ChEBI" id="CHEBI:15378"/>
        <dbReference type="ChEBI" id="CHEBI:15740"/>
        <dbReference type="ChEBI" id="CHEBI:58121"/>
        <dbReference type="ChEBI" id="CHEBI:58830"/>
        <dbReference type="EC" id="4.1.99.12"/>
    </reaction>
</comment>
<dbReference type="RefSeq" id="WP_267150309.1">
    <property type="nucleotide sequence ID" value="NZ_JAPMLT010000001.1"/>
</dbReference>
<keyword evidence="14" id="KW-0460">Magnesium</keyword>
<comment type="catalytic activity">
    <reaction evidence="13">
        <text>GTP + 4 H2O = 2,5-diamino-6-hydroxy-4-(5-phosphoribosylamino)-pyrimidine + formate + 2 phosphate + 3 H(+)</text>
        <dbReference type="Rhea" id="RHEA:23704"/>
        <dbReference type="ChEBI" id="CHEBI:15377"/>
        <dbReference type="ChEBI" id="CHEBI:15378"/>
        <dbReference type="ChEBI" id="CHEBI:15740"/>
        <dbReference type="ChEBI" id="CHEBI:37565"/>
        <dbReference type="ChEBI" id="CHEBI:43474"/>
        <dbReference type="ChEBI" id="CHEBI:58614"/>
        <dbReference type="EC" id="3.5.4.25"/>
    </reaction>
</comment>
<evidence type="ECO:0000259" key="15">
    <source>
        <dbReference type="Pfam" id="PF00925"/>
    </source>
</evidence>
<evidence type="ECO:0000256" key="11">
    <source>
        <dbReference type="ARBA" id="ARBA00022833"/>
    </source>
</evidence>
<comment type="pathway">
    <text evidence="5 14">Cofactor biosynthesis; riboflavin biosynthesis; 2-hydroxy-3-oxobutyl phosphate from D-ribulose 5-phosphate: step 1/1.</text>
</comment>
<keyword evidence="14 16" id="KW-0456">Lyase</keyword>
<dbReference type="PANTHER" id="PTHR21327">
    <property type="entry name" value="GTP CYCLOHYDROLASE II-RELATED"/>
    <property type="match status" value="1"/>
</dbReference>
<evidence type="ECO:0000256" key="2">
    <source>
        <dbReference type="ARBA" id="ARBA00001947"/>
    </source>
</evidence>
<evidence type="ECO:0000313" key="16">
    <source>
        <dbReference type="EMBL" id="MCX7569085.1"/>
    </source>
</evidence>
<dbReference type="PANTHER" id="PTHR21327:SF18">
    <property type="entry name" value="3,4-DIHYDROXY-2-BUTANONE 4-PHOSPHATE SYNTHASE"/>
    <property type="match status" value="1"/>
</dbReference>
<dbReference type="InterPro" id="IPR032677">
    <property type="entry name" value="GTP_cyclohydro_II"/>
</dbReference>
<dbReference type="Pfam" id="PF00925">
    <property type="entry name" value="GTP_cyclohydro2"/>
    <property type="match status" value="1"/>
</dbReference>
<evidence type="ECO:0000313" key="17">
    <source>
        <dbReference type="Proteomes" id="UP001208017"/>
    </source>
</evidence>
<evidence type="ECO:0000256" key="4">
    <source>
        <dbReference type="ARBA" id="ARBA00004853"/>
    </source>
</evidence>
<comment type="cofactor">
    <cofactor evidence="2">
        <name>Zn(2+)</name>
        <dbReference type="ChEBI" id="CHEBI:29105"/>
    </cofactor>
</comment>
<comment type="function">
    <text evidence="3 14">Catalyzes the conversion of D-ribulose 5-phosphate to formate and 3,4-dihydroxy-2-butanone 4-phosphate.</text>
</comment>
<sequence>MFHTVEAAIEDLKQGKVIIVCDDEDRENEGDFISLADKTTAQTINFMITHGRGLVCVPITEQRAAELQLAPMVTHNTDQHGTAFTVSVDALEGTTTGISAHERAVTVQALISDATPVDGFRKPGHIFPLIARDGGVLRRAGHTEAAVDLARLAGSYPAGVICEVLKPDGTMARVPDLVEIAREHDLKMITIEALIEYRKDREKLVERAASAELPTDFGTFDVHVYTNSLDDSEHVAFVKGEIDPESPVLVRVRNECVLGDIFGSKKCNCGAQLHAAMREIEENGSGVLLHIRNSASGKARGGLIDKLKMYKEKECANEAAPDKPQASADYGLGAQILRDLGVRKMRLLSNNPRKFRGLEGYGLEIVETVPLTVKDTDRHVAISI</sequence>
<feature type="binding site" evidence="14">
    <location>
        <begin position="26"/>
        <end position="27"/>
    </location>
    <ligand>
        <name>D-ribulose 5-phosphate</name>
        <dbReference type="ChEBI" id="CHEBI:58121"/>
    </ligand>
</feature>
<dbReference type="InterPro" id="IPR000926">
    <property type="entry name" value="RibA"/>
</dbReference>
<proteinExistence type="inferred from homology"/>
<dbReference type="InterPro" id="IPR017945">
    <property type="entry name" value="DHBP_synth_RibB-like_a/b_dom"/>
</dbReference>
<dbReference type="SUPFAM" id="SSF55821">
    <property type="entry name" value="YrdC/RibB"/>
    <property type="match status" value="1"/>
</dbReference>
<keyword evidence="17" id="KW-1185">Reference proteome</keyword>
<feature type="domain" description="GTP cyclohydrolase II" evidence="15">
    <location>
        <begin position="207"/>
        <end position="370"/>
    </location>
</feature>
<dbReference type="InterPro" id="IPR036144">
    <property type="entry name" value="RibA-like_sf"/>
</dbReference>
<comment type="similarity">
    <text evidence="14">Belongs to the DHBP synthase family.</text>
</comment>
<evidence type="ECO:0000256" key="3">
    <source>
        <dbReference type="ARBA" id="ARBA00002284"/>
    </source>
</evidence>
<dbReference type="Gene3D" id="3.40.50.10990">
    <property type="entry name" value="GTP cyclohydrolase II"/>
    <property type="match status" value="1"/>
</dbReference>
<keyword evidence="7 14" id="KW-0686">Riboflavin biosynthesis</keyword>
<comment type="subunit">
    <text evidence="14">Homodimer.</text>
</comment>